<accession>A0A4V3E1K4</accession>
<dbReference type="GO" id="GO:0016758">
    <property type="term" value="F:hexosyltransferase activity"/>
    <property type="evidence" value="ECO:0007669"/>
    <property type="project" value="UniProtKB-ARBA"/>
</dbReference>
<dbReference type="RefSeq" id="WP_166637816.1">
    <property type="nucleotide sequence ID" value="NZ_SNZV01000004.1"/>
</dbReference>
<evidence type="ECO:0000313" key="2">
    <source>
        <dbReference type="EMBL" id="TDS13698.1"/>
    </source>
</evidence>
<name>A0A4V3E1K4_9SPHI</name>
<dbReference type="InterPro" id="IPR029044">
    <property type="entry name" value="Nucleotide-diphossugar_trans"/>
</dbReference>
<dbReference type="SUPFAM" id="SSF53448">
    <property type="entry name" value="Nucleotide-diphospho-sugar transferases"/>
    <property type="match status" value="1"/>
</dbReference>
<comment type="caution">
    <text evidence="2">The sequence shown here is derived from an EMBL/GenBank/DDBJ whole genome shotgun (WGS) entry which is preliminary data.</text>
</comment>
<keyword evidence="3" id="KW-1185">Reference proteome</keyword>
<evidence type="ECO:0000259" key="1">
    <source>
        <dbReference type="Pfam" id="PF00535"/>
    </source>
</evidence>
<organism evidence="2 3">
    <name type="scientific">Sphingobacterium paludis</name>
    <dbReference type="NCBI Taxonomy" id="1476465"/>
    <lineage>
        <taxon>Bacteria</taxon>
        <taxon>Pseudomonadati</taxon>
        <taxon>Bacteroidota</taxon>
        <taxon>Sphingobacteriia</taxon>
        <taxon>Sphingobacteriales</taxon>
        <taxon>Sphingobacteriaceae</taxon>
        <taxon>Sphingobacterium</taxon>
    </lineage>
</organism>
<protein>
    <submittedName>
        <fullName evidence="2">Rhamnosyltransferase</fullName>
    </submittedName>
</protein>
<proteinExistence type="predicted"/>
<dbReference type="PANTHER" id="PTHR22916:SF3">
    <property type="entry name" value="UDP-GLCNAC:BETAGAL BETA-1,3-N-ACETYLGLUCOSAMINYLTRANSFERASE-LIKE PROTEIN 1"/>
    <property type="match status" value="1"/>
</dbReference>
<dbReference type="CDD" id="cd04196">
    <property type="entry name" value="GT_2_like_d"/>
    <property type="match status" value="1"/>
</dbReference>
<reference evidence="2 3" key="1">
    <citation type="submission" date="2019-03" db="EMBL/GenBank/DDBJ databases">
        <title>Genomic Encyclopedia of Type Strains, Phase III (KMG-III): the genomes of soil and plant-associated and newly described type strains.</title>
        <authorList>
            <person name="Whitman W."/>
        </authorList>
    </citation>
    <scope>NUCLEOTIDE SEQUENCE [LARGE SCALE GENOMIC DNA]</scope>
    <source>
        <strain evidence="2 3">CGMCC 1.12801</strain>
    </source>
</reference>
<dbReference type="EMBL" id="SNZV01000004">
    <property type="protein sequence ID" value="TDS13698.1"/>
    <property type="molecule type" value="Genomic_DNA"/>
</dbReference>
<dbReference type="Gene3D" id="3.90.550.10">
    <property type="entry name" value="Spore Coat Polysaccharide Biosynthesis Protein SpsA, Chain A"/>
    <property type="match status" value="1"/>
</dbReference>
<dbReference type="Proteomes" id="UP000294752">
    <property type="component" value="Unassembled WGS sequence"/>
</dbReference>
<gene>
    <name evidence="2" type="ORF">B0I21_10424</name>
</gene>
<dbReference type="Pfam" id="PF00535">
    <property type="entry name" value="Glycos_transf_2"/>
    <property type="match status" value="1"/>
</dbReference>
<sequence length="306" mass="36005">MIAILMSTYNGAKYIREQLQSIVDQTIVEWKLYIRDDCSTDETTDIIREFMAKDDRIMLTIGSRNLRSCQSFHVLSAEHVDAAPYFMYCDQDDIWFPNKIDETLKQMLKIEGSHQYCLVYSTQKLVDGDGCELHRPYPDYSRKNFDIKHILLENPVYGCTMMVNQALLKKSMPIANSAENHDYWIVLNAISLGAAISYIDKALMYYRQHESNVSGNVHRSSFFGRMNRLIKSDKDLQYFTQRNIMFSDFLIHSKDWISKQNKILIQDYVNHTNKGGIRSILYLWKNSFRKEKLIQTLYFYTLILLK</sequence>
<dbReference type="InterPro" id="IPR001173">
    <property type="entry name" value="Glyco_trans_2-like"/>
</dbReference>
<dbReference type="PANTHER" id="PTHR22916">
    <property type="entry name" value="GLYCOSYLTRANSFERASE"/>
    <property type="match status" value="1"/>
</dbReference>
<keyword evidence="2" id="KW-0808">Transferase</keyword>
<evidence type="ECO:0000313" key="3">
    <source>
        <dbReference type="Proteomes" id="UP000294752"/>
    </source>
</evidence>
<feature type="domain" description="Glycosyltransferase 2-like" evidence="1">
    <location>
        <begin position="4"/>
        <end position="113"/>
    </location>
</feature>
<dbReference type="AlphaFoldDB" id="A0A4V3E1K4"/>